<sequence length="227" mass="25448">MNDRERLLEQSWITNAEAWTQSVRENRIESRKIATDQAILDEITRFQPRKVLDVGCGEGWLARAVSEQGIDVVGMDGSLELIQIAHSAGGAHFIHLNYSDLTKDPSRLGSDYDVIVCNFSLLSEDIRTILQSLASLLSANGVILIQTLHPFSAAQHDRYEDGWREESFNGMGEGYKSSMPWYYRTMGSWLNEVQADGHLKLLHCQEPINPTTGKPISLLITATKNTN</sequence>
<evidence type="ECO:0008006" key="3">
    <source>
        <dbReference type="Google" id="ProtNLM"/>
    </source>
</evidence>
<keyword evidence="2" id="KW-1185">Reference proteome</keyword>
<dbReference type="Proteomes" id="UP000051063">
    <property type="component" value="Unassembled WGS sequence"/>
</dbReference>
<accession>A0ABR5N5X3</accession>
<proteinExistence type="predicted"/>
<name>A0ABR5N5X3_BRECH</name>
<reference evidence="1 2" key="1">
    <citation type="submission" date="2015-09" db="EMBL/GenBank/DDBJ databases">
        <title>Genome sequencing project for genomic taxonomy and phylogenomics of Bacillus-like bacteria.</title>
        <authorList>
            <person name="Liu B."/>
            <person name="Wang J."/>
            <person name="Zhu Y."/>
            <person name="Liu G."/>
            <person name="Chen Q."/>
            <person name="Chen Z."/>
            <person name="Lan J."/>
            <person name="Che J."/>
            <person name="Ge C."/>
            <person name="Shi H."/>
            <person name="Pan Z."/>
            <person name="Liu X."/>
        </authorList>
    </citation>
    <scope>NUCLEOTIDE SEQUENCE [LARGE SCALE GENOMIC DNA]</scope>
    <source>
        <strain evidence="1 2">DSM 8552</strain>
    </source>
</reference>
<dbReference type="Gene3D" id="3.40.50.150">
    <property type="entry name" value="Vaccinia Virus protein VP39"/>
    <property type="match status" value="1"/>
</dbReference>
<gene>
    <name evidence="1" type="ORF">AN963_13530</name>
</gene>
<protein>
    <recommendedName>
        <fullName evidence="3">Methyltransferase type 12</fullName>
    </recommendedName>
</protein>
<dbReference type="Pfam" id="PF13489">
    <property type="entry name" value="Methyltransf_23"/>
    <property type="match status" value="1"/>
</dbReference>
<dbReference type="SUPFAM" id="SSF53335">
    <property type="entry name" value="S-adenosyl-L-methionine-dependent methyltransferases"/>
    <property type="match status" value="1"/>
</dbReference>
<evidence type="ECO:0000313" key="2">
    <source>
        <dbReference type="Proteomes" id="UP000051063"/>
    </source>
</evidence>
<dbReference type="PANTHER" id="PTHR43861:SF1">
    <property type="entry name" value="TRANS-ACONITATE 2-METHYLTRANSFERASE"/>
    <property type="match status" value="1"/>
</dbReference>
<dbReference type="PANTHER" id="PTHR43861">
    <property type="entry name" value="TRANS-ACONITATE 2-METHYLTRANSFERASE-RELATED"/>
    <property type="match status" value="1"/>
</dbReference>
<evidence type="ECO:0000313" key="1">
    <source>
        <dbReference type="EMBL" id="KQL46023.1"/>
    </source>
</evidence>
<dbReference type="RefSeq" id="WP_055745097.1">
    <property type="nucleotide sequence ID" value="NZ_LJJB01000010.1"/>
</dbReference>
<comment type="caution">
    <text evidence="1">The sequence shown here is derived from an EMBL/GenBank/DDBJ whole genome shotgun (WGS) entry which is preliminary data.</text>
</comment>
<dbReference type="CDD" id="cd02440">
    <property type="entry name" value="AdoMet_MTases"/>
    <property type="match status" value="1"/>
</dbReference>
<organism evidence="1 2">
    <name type="scientific">Brevibacillus choshinensis</name>
    <dbReference type="NCBI Taxonomy" id="54911"/>
    <lineage>
        <taxon>Bacteria</taxon>
        <taxon>Bacillati</taxon>
        <taxon>Bacillota</taxon>
        <taxon>Bacilli</taxon>
        <taxon>Bacillales</taxon>
        <taxon>Paenibacillaceae</taxon>
        <taxon>Brevibacillus</taxon>
    </lineage>
</organism>
<dbReference type="EMBL" id="LJJB01000010">
    <property type="protein sequence ID" value="KQL46023.1"/>
    <property type="molecule type" value="Genomic_DNA"/>
</dbReference>
<dbReference type="InterPro" id="IPR029063">
    <property type="entry name" value="SAM-dependent_MTases_sf"/>
</dbReference>